<reference evidence="1 2" key="1">
    <citation type="submission" date="2018-08" db="EMBL/GenBank/DDBJ databases">
        <title>Meiothermus terrae DSM 26712 genome sequencing project.</title>
        <authorList>
            <person name="Da Costa M.S."/>
            <person name="Albuquerque L."/>
            <person name="Raposo P."/>
            <person name="Froufe H.J.C."/>
            <person name="Barroso C.S."/>
            <person name="Egas C."/>
        </authorList>
    </citation>
    <scope>NUCLEOTIDE SEQUENCE [LARGE SCALE GENOMIC DNA]</scope>
    <source>
        <strain evidence="1 2">DSM 26712</strain>
    </source>
</reference>
<evidence type="ECO:0000313" key="2">
    <source>
        <dbReference type="Proteomes" id="UP000265715"/>
    </source>
</evidence>
<proteinExistence type="predicted"/>
<dbReference type="AlphaFoldDB" id="A0A399EFF4"/>
<evidence type="ECO:0000313" key="1">
    <source>
        <dbReference type="EMBL" id="RIH83357.1"/>
    </source>
</evidence>
<dbReference type="EMBL" id="QXDL01000094">
    <property type="protein sequence ID" value="RIH83357.1"/>
    <property type="molecule type" value="Genomic_DNA"/>
</dbReference>
<name>A0A399EFF4_9DEIN</name>
<dbReference type="Proteomes" id="UP000265715">
    <property type="component" value="Unassembled WGS sequence"/>
</dbReference>
<accession>A0A399EFF4</accession>
<organism evidence="1 2">
    <name type="scientific">Calidithermus terrae</name>
    <dbReference type="NCBI Taxonomy" id="1408545"/>
    <lineage>
        <taxon>Bacteria</taxon>
        <taxon>Thermotogati</taxon>
        <taxon>Deinococcota</taxon>
        <taxon>Deinococci</taxon>
        <taxon>Thermales</taxon>
        <taxon>Thermaceae</taxon>
        <taxon>Calidithermus</taxon>
    </lineage>
</organism>
<comment type="caution">
    <text evidence="1">The sequence shown here is derived from an EMBL/GenBank/DDBJ whole genome shotgun (WGS) entry which is preliminary data.</text>
</comment>
<protein>
    <submittedName>
        <fullName evidence="1">Uncharacterized protein</fullName>
    </submittedName>
</protein>
<gene>
    <name evidence="1" type="ORF">Mterra_02309</name>
</gene>
<keyword evidence="2" id="KW-1185">Reference proteome</keyword>
<sequence length="203" mass="22124">MGRAVRRYARAAGGGRVAPRAAIEGVRAGARLGRFFGQVATGGLGEAARALGITDLVGRTPEAILCGLVDQIAPAGETLEASAARAAIATTLDSFLERLDPDDPEATRLDAPQVEELMREYVINYAYERFSSEMCGRLERDQVDLDRALELSEQARDFIAAKLQEKLMDRAVDMNLLATDPSTQERVSYELMQETFAILEDGE</sequence>